<dbReference type="PANTHER" id="PTHR14136">
    <property type="entry name" value="BTB_POZ DOMAIN-CONTAINING PROTEIN KCTD9"/>
    <property type="match status" value="1"/>
</dbReference>
<dbReference type="Gene3D" id="2.160.20.80">
    <property type="entry name" value="E3 ubiquitin-protein ligase SopA"/>
    <property type="match status" value="1"/>
</dbReference>
<gene>
    <name evidence="2" type="ORF">FNH09_22965</name>
</gene>
<feature type="region of interest" description="Disordered" evidence="1">
    <location>
        <begin position="1"/>
        <end position="63"/>
    </location>
</feature>
<evidence type="ECO:0000313" key="3">
    <source>
        <dbReference type="Proteomes" id="UP000325849"/>
    </source>
</evidence>
<dbReference type="PANTHER" id="PTHR14136:SF37">
    <property type="entry name" value="PENTAPEPTIDE REPEAT-CONTAINING PROTEIN"/>
    <property type="match status" value="1"/>
</dbReference>
<feature type="compositionally biased region" description="Basic and acidic residues" evidence="1">
    <location>
        <begin position="54"/>
        <end position="63"/>
    </location>
</feature>
<dbReference type="OrthoDB" id="154708at2"/>
<evidence type="ECO:0000313" key="2">
    <source>
        <dbReference type="EMBL" id="MPY34000.1"/>
    </source>
</evidence>
<dbReference type="EMBL" id="VJZD01000095">
    <property type="protein sequence ID" value="MPY34000.1"/>
    <property type="molecule type" value="Genomic_DNA"/>
</dbReference>
<keyword evidence="3" id="KW-1185">Reference proteome</keyword>
<protein>
    <submittedName>
        <fullName evidence="2">Pentapeptide repeat-containing protein</fullName>
    </submittedName>
</protein>
<proteinExistence type="predicted"/>
<sequence length="329" mass="34883">MSGPAIRLPAAPAGQVSAAIGENEGKPRRTAANGARLAAGAHTLSPKHRAPTTDSRKPSVADGGRKDLRADCANCFGLCCVALPFARSADFAVDKNAGQPCSNLEADFRCGIHTRLREKGFPGCTAYDCFGAGQKVSHVTFDGRDWRQEPDSARRMFAVFPLMRQLHELLWYITEALGHPSARPAHQDLRKALGRIEELSRGSAESLLELDVAALRGDVNVLLLQASERIRATVPGRKKNHRGADLIGAGLAGADLRGANLRGALLIAADLSAADLRTADLIGADMRDADLSGADLTGSIFLTQAQVNAAKGDTATRLPPALGRPAHWH</sequence>
<dbReference type="Proteomes" id="UP000325849">
    <property type="component" value="Unassembled WGS sequence"/>
</dbReference>
<dbReference type="InterPro" id="IPR051082">
    <property type="entry name" value="Pentapeptide-BTB/POZ_domain"/>
</dbReference>
<organism evidence="2 3">
    <name type="scientific">Streptomyces adustus</name>
    <dbReference type="NCBI Taxonomy" id="1609272"/>
    <lineage>
        <taxon>Bacteria</taxon>
        <taxon>Bacillati</taxon>
        <taxon>Actinomycetota</taxon>
        <taxon>Actinomycetes</taxon>
        <taxon>Kitasatosporales</taxon>
        <taxon>Streptomycetaceae</taxon>
        <taxon>Streptomyces</taxon>
    </lineage>
</organism>
<dbReference type="InterPro" id="IPR001646">
    <property type="entry name" value="5peptide_repeat"/>
</dbReference>
<dbReference type="SUPFAM" id="SSF141571">
    <property type="entry name" value="Pentapeptide repeat-like"/>
    <property type="match status" value="1"/>
</dbReference>
<dbReference type="Pfam" id="PF00805">
    <property type="entry name" value="Pentapeptide"/>
    <property type="match status" value="2"/>
</dbReference>
<name>A0A5N8VFH5_9ACTN</name>
<comment type="caution">
    <text evidence="2">The sequence shown here is derived from an EMBL/GenBank/DDBJ whole genome shotgun (WGS) entry which is preliminary data.</text>
</comment>
<evidence type="ECO:0000256" key="1">
    <source>
        <dbReference type="SAM" id="MobiDB-lite"/>
    </source>
</evidence>
<accession>A0A5N8VFH5</accession>
<feature type="compositionally biased region" description="Low complexity" evidence="1">
    <location>
        <begin position="30"/>
        <end position="41"/>
    </location>
</feature>
<reference evidence="2 3" key="1">
    <citation type="submission" date="2019-07" db="EMBL/GenBank/DDBJ databases">
        <title>New species of Amycolatopsis and Streptomyces.</title>
        <authorList>
            <person name="Duangmal K."/>
            <person name="Teo W.F.A."/>
            <person name="Lipun K."/>
        </authorList>
    </citation>
    <scope>NUCLEOTIDE SEQUENCE [LARGE SCALE GENOMIC DNA]</scope>
    <source>
        <strain evidence="2 3">NBRC 109810</strain>
    </source>
</reference>
<dbReference type="AlphaFoldDB" id="A0A5N8VFH5"/>